<dbReference type="Pfam" id="PF00134">
    <property type="entry name" value="Cyclin_N"/>
    <property type="match status" value="1"/>
</dbReference>
<dbReference type="Proteomes" id="UP000688137">
    <property type="component" value="Unassembled WGS sequence"/>
</dbReference>
<evidence type="ECO:0000259" key="3">
    <source>
        <dbReference type="SMART" id="SM00385"/>
    </source>
</evidence>
<dbReference type="InterPro" id="IPR039361">
    <property type="entry name" value="Cyclin"/>
</dbReference>
<dbReference type="AlphaFoldDB" id="A0A8S1MS20"/>
<dbReference type="EMBL" id="CAJJDM010000070">
    <property type="protein sequence ID" value="CAD8082112.1"/>
    <property type="molecule type" value="Genomic_DNA"/>
</dbReference>
<accession>A0A8S1MS20</accession>
<organism evidence="4 5">
    <name type="scientific">Paramecium primaurelia</name>
    <dbReference type="NCBI Taxonomy" id="5886"/>
    <lineage>
        <taxon>Eukaryota</taxon>
        <taxon>Sar</taxon>
        <taxon>Alveolata</taxon>
        <taxon>Ciliophora</taxon>
        <taxon>Intramacronucleata</taxon>
        <taxon>Oligohymenophorea</taxon>
        <taxon>Peniculida</taxon>
        <taxon>Parameciidae</taxon>
        <taxon>Paramecium</taxon>
    </lineage>
</organism>
<dbReference type="InterPro" id="IPR013763">
    <property type="entry name" value="Cyclin-like_dom"/>
</dbReference>
<feature type="domain" description="Cyclin-like" evidence="3">
    <location>
        <begin position="138"/>
        <end position="225"/>
    </location>
</feature>
<evidence type="ECO:0000256" key="2">
    <source>
        <dbReference type="SAM" id="MobiDB-lite"/>
    </source>
</evidence>
<comment type="caution">
    <text evidence="4">The sequence shown here is derived from an EMBL/GenBank/DDBJ whole genome shotgun (WGS) entry which is preliminary data.</text>
</comment>
<dbReference type="FunFam" id="1.10.472.10:FF:000089">
    <property type="entry name" value="Cyclin, N-terminal domain containing protein"/>
    <property type="match status" value="1"/>
</dbReference>
<reference evidence="4" key="1">
    <citation type="submission" date="2021-01" db="EMBL/GenBank/DDBJ databases">
        <authorList>
            <consortium name="Genoscope - CEA"/>
            <person name="William W."/>
        </authorList>
    </citation>
    <scope>NUCLEOTIDE SEQUENCE</scope>
</reference>
<name>A0A8S1MS20_PARPR</name>
<feature type="region of interest" description="Disordered" evidence="2">
    <location>
        <begin position="71"/>
        <end position="92"/>
    </location>
</feature>
<gene>
    <name evidence="4" type="ORF">PPRIM_AZ9-3.1.T0670090</name>
</gene>
<keyword evidence="5" id="KW-1185">Reference proteome</keyword>
<sequence length="358" mass="41557">MKDISRRIFEKENYAEVSNNPRQLNKSLTQLVSLTMINNTRKTEFKGVDIKNNYVSISQRPLVFCKPEQRVKTTKTIPSPQKQSQERSNEGQSKELCNLIQNYSEPILDYYIELNTQTPKNSLQNHSINVNLRAKMIDWIIEVLSSYKCKDQTFYLSVRLMDLYLQKTTQKHMPQDLHLVGVTSMFMACKYEEIYPVKLQIVHEKIAHKKLSKEEIKDKETNILQVLDFNLNGTTILDIITMVLSILNLHQQLYEAANLLSKLTLFDYDFINQYSYMQLACAALIVSTKTIEQIDQSLSSEVTIPLIISTLKLDYKDSITCANRLLELAKGFEKQFPNLENLKKFGKFRISDIIKTQC</sequence>
<dbReference type="SMART" id="SM00385">
    <property type="entry name" value="CYCLIN"/>
    <property type="match status" value="2"/>
</dbReference>
<protein>
    <recommendedName>
        <fullName evidence="3">Cyclin-like domain-containing protein</fullName>
    </recommendedName>
</protein>
<feature type="domain" description="Cyclin-like" evidence="3">
    <location>
        <begin position="238"/>
        <end position="327"/>
    </location>
</feature>
<evidence type="ECO:0000313" key="5">
    <source>
        <dbReference type="Proteomes" id="UP000688137"/>
    </source>
</evidence>
<proteinExistence type="inferred from homology"/>
<dbReference type="PANTHER" id="PTHR10177">
    <property type="entry name" value="CYCLINS"/>
    <property type="match status" value="1"/>
</dbReference>
<comment type="similarity">
    <text evidence="1">Belongs to the cyclin family.</text>
</comment>
<feature type="compositionally biased region" description="Polar residues" evidence="2">
    <location>
        <begin position="74"/>
        <end position="83"/>
    </location>
</feature>
<dbReference type="OMA" id="SITCANR"/>
<keyword evidence="1" id="KW-0195">Cyclin</keyword>
<evidence type="ECO:0000313" key="4">
    <source>
        <dbReference type="EMBL" id="CAD8082112.1"/>
    </source>
</evidence>
<evidence type="ECO:0000256" key="1">
    <source>
        <dbReference type="RuleBase" id="RU000383"/>
    </source>
</evidence>
<dbReference type="InterPro" id="IPR006671">
    <property type="entry name" value="Cyclin_N"/>
</dbReference>